<feature type="transmembrane region" description="Helical" evidence="1">
    <location>
        <begin position="170"/>
        <end position="188"/>
    </location>
</feature>
<reference evidence="3" key="1">
    <citation type="submission" date="2017-02" db="UniProtKB">
        <authorList>
            <consortium name="WormBaseParasite"/>
        </authorList>
    </citation>
    <scope>IDENTIFICATION</scope>
</reference>
<dbReference type="AlphaFoldDB" id="A0A0M3IL47"/>
<dbReference type="WBParaSite" id="ALUE_0001947501-mRNA-1">
    <property type="protein sequence ID" value="ALUE_0001947501-mRNA-1"/>
    <property type="gene ID" value="ALUE_0001947501"/>
</dbReference>
<sequence length="200" mass="22899">MESTSTADIDAKIDGELSSATFPEDLVHRIVTLEAFQTGTHNKIKRGKTCGNMVRVVPIRGRSEDRERPLWSIMQRSSSLGNDRPNPIPPPYTSVRTPEAGILLTLGERIRTFMNPRRVCSWSIMQRSSSLGNDRPNPIPPPYTSVRTPEAGILLTLGERIRTFMNPRRVCSLDIYLIFPFIYLFFLLCNKFNYEFFFCH</sequence>
<keyword evidence="1" id="KW-0472">Membrane</keyword>
<keyword evidence="1" id="KW-0812">Transmembrane</keyword>
<proteinExistence type="predicted"/>
<keyword evidence="2" id="KW-1185">Reference proteome</keyword>
<name>A0A0M3IL47_ASCLU</name>
<keyword evidence="1" id="KW-1133">Transmembrane helix</keyword>
<evidence type="ECO:0000313" key="3">
    <source>
        <dbReference type="WBParaSite" id="ALUE_0001947501-mRNA-1"/>
    </source>
</evidence>
<protein>
    <submittedName>
        <fullName evidence="3">Uncharacterized protein</fullName>
    </submittedName>
</protein>
<organism evidence="2 3">
    <name type="scientific">Ascaris lumbricoides</name>
    <name type="common">Giant roundworm</name>
    <dbReference type="NCBI Taxonomy" id="6252"/>
    <lineage>
        <taxon>Eukaryota</taxon>
        <taxon>Metazoa</taxon>
        <taxon>Ecdysozoa</taxon>
        <taxon>Nematoda</taxon>
        <taxon>Chromadorea</taxon>
        <taxon>Rhabditida</taxon>
        <taxon>Spirurina</taxon>
        <taxon>Ascaridomorpha</taxon>
        <taxon>Ascaridoidea</taxon>
        <taxon>Ascarididae</taxon>
        <taxon>Ascaris</taxon>
    </lineage>
</organism>
<evidence type="ECO:0000313" key="2">
    <source>
        <dbReference type="Proteomes" id="UP000036681"/>
    </source>
</evidence>
<evidence type="ECO:0000256" key="1">
    <source>
        <dbReference type="SAM" id="Phobius"/>
    </source>
</evidence>
<dbReference type="Proteomes" id="UP000036681">
    <property type="component" value="Unplaced"/>
</dbReference>
<accession>A0A0M3IL47</accession>